<organism evidence="1">
    <name type="scientific">uncultured Actinomycetospora sp</name>
    <dbReference type="NCBI Taxonomy" id="1135996"/>
    <lineage>
        <taxon>Bacteria</taxon>
        <taxon>Bacillati</taxon>
        <taxon>Actinomycetota</taxon>
        <taxon>Actinomycetes</taxon>
        <taxon>Pseudonocardiales</taxon>
        <taxon>Pseudonocardiaceae</taxon>
        <taxon>Actinomycetospora</taxon>
        <taxon>environmental samples</taxon>
    </lineage>
</organism>
<protein>
    <recommendedName>
        <fullName evidence="2">DUF559 domain-containing protein</fullName>
    </recommendedName>
</protein>
<reference evidence="1" key="1">
    <citation type="submission" date="2020-02" db="EMBL/GenBank/DDBJ databases">
        <authorList>
            <person name="Meier V. D."/>
        </authorList>
    </citation>
    <scope>NUCLEOTIDE SEQUENCE</scope>
    <source>
        <strain evidence="1">AVDCRST_MAG54</strain>
    </source>
</reference>
<accession>A0A6J4I4Y8</accession>
<gene>
    <name evidence="1" type="ORF">AVDCRST_MAG54-1532</name>
</gene>
<dbReference type="SUPFAM" id="SSF52980">
    <property type="entry name" value="Restriction endonuclease-like"/>
    <property type="match status" value="1"/>
</dbReference>
<name>A0A6J4I4Y8_9PSEU</name>
<dbReference type="InterPro" id="IPR011335">
    <property type="entry name" value="Restrct_endonuc-II-like"/>
</dbReference>
<evidence type="ECO:0000313" key="1">
    <source>
        <dbReference type="EMBL" id="CAA9241633.1"/>
    </source>
</evidence>
<proteinExistence type="predicted"/>
<sequence length="303" mass="33073">MSTDAQLAAFRRLVRRQYGVVSLEQARAAGYSRQAVARRVATRAWFPAGPRVYQVAEHDETPRSRAVAAMLSLGPDATLVDTSAAWWWGLRDVAPGRPHAAVPRDRHPRPRPDVAVSRRAIDPVDRTRVAGIAVTTRALTVLDTATLLGLEDGARVADRALQKGSVSIESLRDTHTRTAGRRGTVVGAQLIALAAGGARSWAERELHGGLDAAGITGWTANTEIVLPGYGRALGDVVFEEGKVIVEVDGWAYHRDLRAFLVDGPRQSALVAAGWVVLRTHWYELREDRAVFFARLRATLRARS</sequence>
<dbReference type="EMBL" id="CADCTH010000210">
    <property type="protein sequence ID" value="CAA9241633.1"/>
    <property type="molecule type" value="Genomic_DNA"/>
</dbReference>
<dbReference type="AlphaFoldDB" id="A0A6J4I4Y8"/>
<evidence type="ECO:0008006" key="2">
    <source>
        <dbReference type="Google" id="ProtNLM"/>
    </source>
</evidence>